<feature type="compositionally biased region" description="Polar residues" evidence="4">
    <location>
        <begin position="70"/>
        <end position="81"/>
    </location>
</feature>
<dbReference type="GO" id="GO:0006886">
    <property type="term" value="P:intracellular protein transport"/>
    <property type="evidence" value="ECO:0007669"/>
    <property type="project" value="TreeGrafter"/>
</dbReference>
<dbReference type="SUPFAM" id="SSF47661">
    <property type="entry name" value="t-snare proteins"/>
    <property type="match status" value="1"/>
</dbReference>
<dbReference type="PROSITE" id="PS50192">
    <property type="entry name" value="T_SNARE"/>
    <property type="match status" value="1"/>
</dbReference>
<organism evidence="7 8">
    <name type="scientific">Lasiosphaeria ovina</name>
    <dbReference type="NCBI Taxonomy" id="92902"/>
    <lineage>
        <taxon>Eukaryota</taxon>
        <taxon>Fungi</taxon>
        <taxon>Dikarya</taxon>
        <taxon>Ascomycota</taxon>
        <taxon>Pezizomycotina</taxon>
        <taxon>Sordariomycetes</taxon>
        <taxon>Sordariomycetidae</taxon>
        <taxon>Sordariales</taxon>
        <taxon>Lasiosphaeriaceae</taxon>
        <taxon>Lasiosphaeria</taxon>
    </lineage>
</organism>
<dbReference type="GO" id="GO:0000149">
    <property type="term" value="F:SNARE binding"/>
    <property type="evidence" value="ECO:0007669"/>
    <property type="project" value="TreeGrafter"/>
</dbReference>
<dbReference type="AlphaFoldDB" id="A0AAE0JV27"/>
<dbReference type="GO" id="GO:0005484">
    <property type="term" value="F:SNAP receptor activity"/>
    <property type="evidence" value="ECO:0007669"/>
    <property type="project" value="TreeGrafter"/>
</dbReference>
<evidence type="ECO:0000256" key="2">
    <source>
        <dbReference type="ARBA" id="ARBA00009063"/>
    </source>
</evidence>
<gene>
    <name evidence="7" type="ORF">B0T24DRAFT_101235</name>
</gene>
<evidence type="ECO:0000313" key="8">
    <source>
        <dbReference type="Proteomes" id="UP001287356"/>
    </source>
</evidence>
<dbReference type="Pfam" id="PF05739">
    <property type="entry name" value="SNARE"/>
    <property type="match status" value="1"/>
</dbReference>
<evidence type="ECO:0000256" key="5">
    <source>
        <dbReference type="SAM" id="Phobius"/>
    </source>
</evidence>
<dbReference type="GO" id="GO:0006887">
    <property type="term" value="P:exocytosis"/>
    <property type="evidence" value="ECO:0007669"/>
    <property type="project" value="TreeGrafter"/>
</dbReference>
<dbReference type="GO" id="GO:0005886">
    <property type="term" value="C:plasma membrane"/>
    <property type="evidence" value="ECO:0007669"/>
    <property type="project" value="TreeGrafter"/>
</dbReference>
<dbReference type="InterPro" id="IPR010989">
    <property type="entry name" value="SNARE"/>
</dbReference>
<dbReference type="PANTHER" id="PTHR19957">
    <property type="entry name" value="SYNTAXIN"/>
    <property type="match status" value="1"/>
</dbReference>
<protein>
    <submittedName>
        <fullName evidence="7">t-SNARE</fullName>
    </submittedName>
</protein>
<dbReference type="EMBL" id="JAULSN010000010">
    <property type="protein sequence ID" value="KAK3362037.1"/>
    <property type="molecule type" value="Genomic_DNA"/>
</dbReference>
<dbReference type="InterPro" id="IPR000727">
    <property type="entry name" value="T_SNARE_dom"/>
</dbReference>
<evidence type="ECO:0000313" key="7">
    <source>
        <dbReference type="EMBL" id="KAK3362037.1"/>
    </source>
</evidence>
<feature type="domain" description="T-SNARE coiled-coil homology" evidence="6">
    <location>
        <begin position="272"/>
        <end position="334"/>
    </location>
</feature>
<dbReference type="InterPro" id="IPR045242">
    <property type="entry name" value="Syntaxin"/>
</dbReference>
<name>A0AAE0JV27_9PEZI</name>
<dbReference type="PANTHER" id="PTHR19957:SF307">
    <property type="entry name" value="PROTEIN SSO1-RELATED"/>
    <property type="match status" value="1"/>
</dbReference>
<dbReference type="GO" id="GO:0048278">
    <property type="term" value="P:vesicle docking"/>
    <property type="evidence" value="ECO:0007669"/>
    <property type="project" value="TreeGrafter"/>
</dbReference>
<evidence type="ECO:0000256" key="1">
    <source>
        <dbReference type="ARBA" id="ARBA00004211"/>
    </source>
</evidence>
<evidence type="ECO:0000259" key="6">
    <source>
        <dbReference type="PROSITE" id="PS50192"/>
    </source>
</evidence>
<sequence length="454" mass="49558">MSYRYNNPFDDTQAVDEDEFRGPANGRSPPTNTFGQSPRPGGGYGGPAPGRTPPASFGQSPRPGGAGGSRYNQSPAMQQYNSYDGATSNVEMRSLGQTPPTSFGPANPGNSLKVYMDECESIRFYVDNEINGRLKDLKIAQRRVLNEVDTSSGTSSKQALEQESASIMSSFRDLTLRVRKVRSAPQGRVGALAFHAEEAKKKVELALNAYRKQEKEYSDDMQAQMVRQYLIVRPNATEEDIAAIVENASGPSAIFEQSLMNGNRLGEANSTLNRVRQRQAELEKIERTMAELARLFNDMAILVEQQSAQVAEVEKTVVQTNDNLVEVVSETGQAVTSAVSRRKKKWICLAICVAIVVVIAAAVGIYIAVNRAASGAGGNKRNVQRSVSDDVVMHTARAVGFSGEPPVARVYAQSKIVVPTSGRTHRLALKRHLNNRRYILPDDLTGESETSVEK</sequence>
<keyword evidence="5" id="KW-0472">Membrane</keyword>
<reference evidence="7" key="2">
    <citation type="submission" date="2023-06" db="EMBL/GenBank/DDBJ databases">
        <authorList>
            <consortium name="Lawrence Berkeley National Laboratory"/>
            <person name="Haridas S."/>
            <person name="Hensen N."/>
            <person name="Bonometti L."/>
            <person name="Westerberg I."/>
            <person name="Brannstrom I.O."/>
            <person name="Guillou S."/>
            <person name="Cros-Aarteil S."/>
            <person name="Calhoun S."/>
            <person name="Kuo A."/>
            <person name="Mondo S."/>
            <person name="Pangilinan J."/>
            <person name="Riley R."/>
            <person name="Labutti K."/>
            <person name="Andreopoulos B."/>
            <person name="Lipzen A."/>
            <person name="Chen C."/>
            <person name="Yanf M."/>
            <person name="Daum C."/>
            <person name="Ng V."/>
            <person name="Clum A."/>
            <person name="Steindorff A."/>
            <person name="Ohm R."/>
            <person name="Martin F."/>
            <person name="Silar P."/>
            <person name="Natvig D."/>
            <person name="Lalanne C."/>
            <person name="Gautier V."/>
            <person name="Ament-Velasquez S.L."/>
            <person name="Kruys A."/>
            <person name="Hutchinson M.I."/>
            <person name="Powell A.J."/>
            <person name="Barry K."/>
            <person name="Miller A.N."/>
            <person name="Grigoriev I.V."/>
            <person name="Debuchy R."/>
            <person name="Gladieux P."/>
            <person name="Thoren M.H."/>
            <person name="Johannesson H."/>
        </authorList>
    </citation>
    <scope>NUCLEOTIDE SEQUENCE</scope>
    <source>
        <strain evidence="7">CBS 958.72</strain>
    </source>
</reference>
<keyword evidence="3" id="KW-0175">Coiled coil</keyword>
<keyword evidence="5" id="KW-1133">Transmembrane helix</keyword>
<feature type="transmembrane region" description="Helical" evidence="5">
    <location>
        <begin position="346"/>
        <end position="369"/>
    </location>
</feature>
<comment type="similarity">
    <text evidence="2">Belongs to the syntaxin family.</text>
</comment>
<evidence type="ECO:0000256" key="3">
    <source>
        <dbReference type="SAM" id="Coils"/>
    </source>
</evidence>
<comment type="caution">
    <text evidence="7">The sequence shown here is derived from an EMBL/GenBank/DDBJ whole genome shotgun (WGS) entry which is preliminary data.</text>
</comment>
<dbReference type="SMART" id="SM00397">
    <property type="entry name" value="t_SNARE"/>
    <property type="match status" value="1"/>
</dbReference>
<comment type="subcellular location">
    <subcellularLocation>
        <location evidence="1">Membrane</location>
        <topology evidence="1">Single-pass type IV membrane protein</topology>
    </subcellularLocation>
</comment>
<proteinExistence type="inferred from homology"/>
<dbReference type="GO" id="GO:0006906">
    <property type="term" value="P:vesicle fusion"/>
    <property type="evidence" value="ECO:0007669"/>
    <property type="project" value="TreeGrafter"/>
</dbReference>
<dbReference type="Proteomes" id="UP001287356">
    <property type="component" value="Unassembled WGS sequence"/>
</dbReference>
<feature type="coiled-coil region" evidence="3">
    <location>
        <begin position="265"/>
        <end position="323"/>
    </location>
</feature>
<dbReference type="Gene3D" id="1.20.58.70">
    <property type="match status" value="1"/>
</dbReference>
<evidence type="ECO:0000256" key="4">
    <source>
        <dbReference type="SAM" id="MobiDB-lite"/>
    </source>
</evidence>
<dbReference type="GO" id="GO:0012505">
    <property type="term" value="C:endomembrane system"/>
    <property type="evidence" value="ECO:0007669"/>
    <property type="project" value="TreeGrafter"/>
</dbReference>
<keyword evidence="8" id="KW-1185">Reference proteome</keyword>
<keyword evidence="5" id="KW-0812">Transmembrane</keyword>
<reference evidence="7" key="1">
    <citation type="journal article" date="2023" name="Mol. Phylogenet. Evol.">
        <title>Genome-scale phylogeny and comparative genomics of the fungal order Sordariales.</title>
        <authorList>
            <person name="Hensen N."/>
            <person name="Bonometti L."/>
            <person name="Westerberg I."/>
            <person name="Brannstrom I.O."/>
            <person name="Guillou S."/>
            <person name="Cros-Aarteil S."/>
            <person name="Calhoun S."/>
            <person name="Haridas S."/>
            <person name="Kuo A."/>
            <person name="Mondo S."/>
            <person name="Pangilinan J."/>
            <person name="Riley R."/>
            <person name="LaButti K."/>
            <person name="Andreopoulos B."/>
            <person name="Lipzen A."/>
            <person name="Chen C."/>
            <person name="Yan M."/>
            <person name="Daum C."/>
            <person name="Ng V."/>
            <person name="Clum A."/>
            <person name="Steindorff A."/>
            <person name="Ohm R.A."/>
            <person name="Martin F."/>
            <person name="Silar P."/>
            <person name="Natvig D.O."/>
            <person name="Lalanne C."/>
            <person name="Gautier V."/>
            <person name="Ament-Velasquez S.L."/>
            <person name="Kruys A."/>
            <person name="Hutchinson M.I."/>
            <person name="Powell A.J."/>
            <person name="Barry K."/>
            <person name="Miller A.N."/>
            <person name="Grigoriev I.V."/>
            <person name="Debuchy R."/>
            <person name="Gladieux P."/>
            <person name="Hiltunen Thoren M."/>
            <person name="Johannesson H."/>
        </authorList>
    </citation>
    <scope>NUCLEOTIDE SEQUENCE</scope>
    <source>
        <strain evidence="7">CBS 958.72</strain>
    </source>
</reference>
<accession>A0AAE0JV27</accession>
<dbReference type="GO" id="GO:0031201">
    <property type="term" value="C:SNARE complex"/>
    <property type="evidence" value="ECO:0007669"/>
    <property type="project" value="TreeGrafter"/>
</dbReference>
<feature type="region of interest" description="Disordered" evidence="4">
    <location>
        <begin position="1"/>
        <end position="81"/>
    </location>
</feature>
<dbReference type="CDD" id="cd15849">
    <property type="entry name" value="SNARE_Sso1"/>
    <property type="match status" value="1"/>
</dbReference>